<dbReference type="EMBL" id="JAGGJQ010000001">
    <property type="protein sequence ID" value="MBP1838767.1"/>
    <property type="molecule type" value="Genomic_DNA"/>
</dbReference>
<evidence type="ECO:0000313" key="1">
    <source>
        <dbReference type="EMBL" id="MBP1838767.1"/>
    </source>
</evidence>
<comment type="caution">
    <text evidence="1">The sequence shown here is derived from an EMBL/GenBank/DDBJ whole genome shotgun (WGS) entry which is preliminary data.</text>
</comment>
<dbReference type="RefSeq" id="WP_057782148.1">
    <property type="nucleotide sequence ID" value="NZ_JAGGJQ010000001.1"/>
</dbReference>
<evidence type="ECO:0000313" key="3">
    <source>
        <dbReference type="Proteomes" id="UP001138672"/>
    </source>
</evidence>
<dbReference type="AlphaFoldDB" id="A0A9X0YK75"/>
<dbReference type="EMBL" id="JAUSUU010000004">
    <property type="protein sequence ID" value="MDQ0335267.1"/>
    <property type="molecule type" value="Genomic_DNA"/>
</dbReference>
<dbReference type="Proteomes" id="UP001138672">
    <property type="component" value="Unassembled WGS sequence"/>
</dbReference>
<evidence type="ECO:0000313" key="2">
    <source>
        <dbReference type="EMBL" id="MDQ0335267.1"/>
    </source>
</evidence>
<evidence type="ECO:0000313" key="4">
    <source>
        <dbReference type="Proteomes" id="UP001231587"/>
    </source>
</evidence>
<keyword evidence="4" id="KW-1185">Reference proteome</keyword>
<sequence length="88" mass="10403">MNVDDLFEESQNQNIQIDYKKYLIELLTRHIMNQQTLRAVMETQILILAKLNDNPNIDFDEELVKLNEKIDVATDIEISETLQNIIRK</sequence>
<dbReference type="Proteomes" id="UP001231587">
    <property type="component" value="Unassembled WGS sequence"/>
</dbReference>
<name>A0A9X0YK75_9FLAO</name>
<gene>
    <name evidence="1" type="ORF">J2Z56_000663</name>
    <name evidence="2" type="ORF">J2Z57_001713</name>
</gene>
<protein>
    <submittedName>
        <fullName evidence="1">Uncharacterized protein</fullName>
    </submittedName>
</protein>
<accession>A0A9X0YK75</accession>
<reference evidence="1" key="1">
    <citation type="submission" date="2021-03" db="EMBL/GenBank/DDBJ databases">
        <title>Genomic Encyclopedia of Type Strains, Phase IV (KMG-IV): sequencing the most valuable type-strain genomes for metagenomic binning, comparative biology and taxonomic classification.</title>
        <authorList>
            <person name="Goeker M."/>
        </authorList>
    </citation>
    <scope>NUCLEOTIDE SEQUENCE</scope>
    <source>
        <strain evidence="1">DSM 15523</strain>
        <strain evidence="2 4">DSM 16476</strain>
    </source>
</reference>
<organism evidence="1 3">
    <name type="scientific">Formosa algae</name>
    <dbReference type="NCBI Taxonomy" id="225843"/>
    <lineage>
        <taxon>Bacteria</taxon>
        <taxon>Pseudomonadati</taxon>
        <taxon>Bacteroidota</taxon>
        <taxon>Flavobacteriia</taxon>
        <taxon>Flavobacteriales</taxon>
        <taxon>Flavobacteriaceae</taxon>
        <taxon>Formosa</taxon>
    </lineage>
</organism>
<dbReference type="OrthoDB" id="9961791at2"/>
<proteinExistence type="predicted"/>